<keyword evidence="2" id="KW-0378">Hydrolase</keyword>
<evidence type="ECO:0000313" key="9">
    <source>
        <dbReference type="Proteomes" id="UP000241769"/>
    </source>
</evidence>
<dbReference type="GO" id="GO:0000175">
    <property type="term" value="F:3'-5'-RNA exonuclease activity"/>
    <property type="evidence" value="ECO:0007669"/>
    <property type="project" value="TreeGrafter"/>
</dbReference>
<keyword evidence="4" id="KW-0539">Nucleus</keyword>
<accession>A0A2P6MP82</accession>
<organism evidence="8 9">
    <name type="scientific">Planoprotostelium fungivorum</name>
    <dbReference type="NCBI Taxonomy" id="1890364"/>
    <lineage>
        <taxon>Eukaryota</taxon>
        <taxon>Amoebozoa</taxon>
        <taxon>Evosea</taxon>
        <taxon>Variosea</taxon>
        <taxon>Cavosteliida</taxon>
        <taxon>Cavosteliaceae</taxon>
        <taxon>Planoprotostelium</taxon>
    </lineage>
</organism>
<dbReference type="EMBL" id="MDYQ01000599">
    <property type="protein sequence ID" value="PRP73523.1"/>
    <property type="molecule type" value="Genomic_DNA"/>
</dbReference>
<feature type="region of interest" description="Disordered" evidence="7">
    <location>
        <begin position="1"/>
        <end position="44"/>
    </location>
</feature>
<sequence>MMLVNYPSSDEEEIKEVEEPEKKKRKVSLPPLPKEFEEAQDKKHDGRVRAFPHVEGNYPSHVFIRVEATEKLRKNVDQIVEAVRSGPEADSPFDIEPILGEGDSAFHISLSRPFALRWIDTCIEDLRKSITRTLDKTTFHLKAEFLRYEWLFNDERTRSFLTLRMHNGVQTVLPLITAVDRVMKLLHLPTYYETTLIHIYCTGTHTTLDLSLGLRRYFL</sequence>
<keyword evidence="1" id="KW-0540">Nuclease</keyword>
<feature type="compositionally biased region" description="Acidic residues" evidence="7">
    <location>
        <begin position="9"/>
        <end position="19"/>
    </location>
</feature>
<dbReference type="Proteomes" id="UP000241769">
    <property type="component" value="Unassembled WGS sequence"/>
</dbReference>
<evidence type="ECO:0000256" key="5">
    <source>
        <dbReference type="ARBA" id="ARBA00029543"/>
    </source>
</evidence>
<comment type="caution">
    <text evidence="8">The sequence shown here is derived from an EMBL/GenBank/DDBJ whole genome shotgun (WGS) entry which is preliminary data.</text>
</comment>
<gene>
    <name evidence="8" type="ORF">PROFUN_02532</name>
</gene>
<evidence type="ECO:0000256" key="7">
    <source>
        <dbReference type="SAM" id="MobiDB-lite"/>
    </source>
</evidence>
<dbReference type="GO" id="GO:0034477">
    <property type="term" value="P:U6 snRNA 3'-end processing"/>
    <property type="evidence" value="ECO:0007669"/>
    <property type="project" value="InterPro"/>
</dbReference>
<dbReference type="Gene3D" id="3.90.1140.10">
    <property type="entry name" value="Cyclic phosphodiesterase"/>
    <property type="match status" value="1"/>
</dbReference>
<dbReference type="GO" id="GO:0005634">
    <property type="term" value="C:nucleus"/>
    <property type="evidence" value="ECO:0007669"/>
    <property type="project" value="TreeGrafter"/>
</dbReference>
<proteinExistence type="predicted"/>
<dbReference type="STRING" id="1890364.A0A2P6MP82"/>
<keyword evidence="9" id="KW-1185">Reference proteome</keyword>
<evidence type="ECO:0000256" key="3">
    <source>
        <dbReference type="ARBA" id="ARBA00023239"/>
    </source>
</evidence>
<evidence type="ECO:0000256" key="6">
    <source>
        <dbReference type="ARBA" id="ARBA00030030"/>
    </source>
</evidence>
<keyword evidence="3" id="KW-0456">Lyase</keyword>
<evidence type="ECO:0000313" key="8">
    <source>
        <dbReference type="EMBL" id="PRP73523.1"/>
    </source>
</evidence>
<dbReference type="GO" id="GO:0016829">
    <property type="term" value="F:lyase activity"/>
    <property type="evidence" value="ECO:0007669"/>
    <property type="project" value="UniProtKB-KW"/>
</dbReference>
<dbReference type="PANTHER" id="PTHR13522">
    <property type="entry name" value="U6 SNRNA PHOSPHODIESTERASE 1"/>
    <property type="match status" value="1"/>
</dbReference>
<dbReference type="InParanoid" id="A0A2P6MP82"/>
<feature type="compositionally biased region" description="Basic and acidic residues" evidence="7">
    <location>
        <begin position="34"/>
        <end position="44"/>
    </location>
</feature>
<dbReference type="Pfam" id="PF09749">
    <property type="entry name" value="HVSL"/>
    <property type="match status" value="1"/>
</dbReference>
<protein>
    <recommendedName>
        <fullName evidence="5">U6 snRNA phosphodiesterase 1</fullName>
    </recommendedName>
    <alternativeName>
        <fullName evidence="6">3'-5' RNA exonuclease USB1</fullName>
    </alternativeName>
</protein>
<name>A0A2P6MP82_9EUKA</name>
<evidence type="ECO:0000256" key="2">
    <source>
        <dbReference type="ARBA" id="ARBA00022801"/>
    </source>
</evidence>
<evidence type="ECO:0000256" key="4">
    <source>
        <dbReference type="ARBA" id="ARBA00023242"/>
    </source>
</evidence>
<dbReference type="AlphaFoldDB" id="A0A2P6MP82"/>
<dbReference type="OrthoDB" id="49151at2759"/>
<dbReference type="PANTHER" id="PTHR13522:SF3">
    <property type="entry name" value="U6 SNRNA PHOSPHODIESTERASE 1"/>
    <property type="match status" value="1"/>
</dbReference>
<dbReference type="FunCoup" id="A0A2P6MP82">
    <property type="interactions" value="1"/>
</dbReference>
<reference evidence="8 9" key="1">
    <citation type="journal article" date="2018" name="Genome Biol. Evol.">
        <title>Multiple Roots of Fruiting Body Formation in Amoebozoa.</title>
        <authorList>
            <person name="Hillmann F."/>
            <person name="Forbes G."/>
            <person name="Novohradska S."/>
            <person name="Ferling I."/>
            <person name="Riege K."/>
            <person name="Groth M."/>
            <person name="Westermann M."/>
            <person name="Marz M."/>
            <person name="Spaller T."/>
            <person name="Winckler T."/>
            <person name="Schaap P."/>
            <person name="Glockner G."/>
        </authorList>
    </citation>
    <scope>NUCLEOTIDE SEQUENCE [LARGE SCALE GENOMIC DNA]</scope>
    <source>
        <strain evidence="8 9">Jena</strain>
    </source>
</reference>
<dbReference type="InterPro" id="IPR027521">
    <property type="entry name" value="Usb1"/>
</dbReference>
<evidence type="ECO:0000256" key="1">
    <source>
        <dbReference type="ARBA" id="ARBA00022722"/>
    </source>
</evidence>